<dbReference type="EMBL" id="SZPY01000001">
    <property type="protein sequence ID" value="TKI63830.1"/>
    <property type="molecule type" value="Genomic_DNA"/>
</dbReference>
<dbReference type="Gene3D" id="3.40.50.720">
    <property type="entry name" value="NAD(P)-binding Rossmann-like Domain"/>
    <property type="match status" value="1"/>
</dbReference>
<sequence length="326" mass="34657">MDVLVLGGTRFVGRALVADALARGWQVTALHRGVTGRLPEGVEPLTADRADPAAFAAAVEGRTWDAVVDTWAGAPRTATANAEALRGRVVRYGYVSSQSVYAWGEHVDESSPPVDADPGLGDEADYAEAKRGAELGILASFDDAVLARAGLILGPHEDIGRLPWWLDRIAAGGEVVAPGRPDRPLQYVDARDLAAYLLDAVSGDLAGPVDVASRSGHATTRTLLEACVAATGSDAVLRWVDEEQLAAAGVEPWVQLPGWVPESGEFEGFLESDTSRAAATGLHCRPVSDTVADTWAWMQGAPRPPQRPDRPVHGLPQEVEQRLLDR</sequence>
<feature type="region of interest" description="Disordered" evidence="1">
    <location>
        <begin position="300"/>
        <end position="326"/>
    </location>
</feature>
<comment type="caution">
    <text evidence="3">The sequence shown here is derived from an EMBL/GenBank/DDBJ whole genome shotgun (WGS) entry which is preliminary data.</text>
</comment>
<dbReference type="Proteomes" id="UP000307808">
    <property type="component" value="Unassembled WGS sequence"/>
</dbReference>
<feature type="domain" description="NAD-dependent epimerase/dehydratase" evidence="2">
    <location>
        <begin position="3"/>
        <end position="198"/>
    </location>
</feature>
<organism evidence="3 4">
    <name type="scientific">Nocardioides jishulii</name>
    <dbReference type="NCBI Taxonomy" id="2575440"/>
    <lineage>
        <taxon>Bacteria</taxon>
        <taxon>Bacillati</taxon>
        <taxon>Actinomycetota</taxon>
        <taxon>Actinomycetes</taxon>
        <taxon>Propionibacteriales</taxon>
        <taxon>Nocardioidaceae</taxon>
        <taxon>Nocardioides</taxon>
    </lineage>
</organism>
<dbReference type="InterPro" id="IPR050177">
    <property type="entry name" value="Lipid_A_modif_metabolic_enz"/>
</dbReference>
<dbReference type="InterPro" id="IPR036291">
    <property type="entry name" value="NAD(P)-bd_dom_sf"/>
</dbReference>
<dbReference type="OrthoDB" id="7941246at2"/>
<evidence type="ECO:0000256" key="1">
    <source>
        <dbReference type="SAM" id="MobiDB-lite"/>
    </source>
</evidence>
<dbReference type="AlphaFoldDB" id="A0A4U2YRU5"/>
<evidence type="ECO:0000313" key="4">
    <source>
        <dbReference type="Proteomes" id="UP000307808"/>
    </source>
</evidence>
<dbReference type="Pfam" id="PF01370">
    <property type="entry name" value="Epimerase"/>
    <property type="match status" value="1"/>
</dbReference>
<proteinExistence type="predicted"/>
<dbReference type="InterPro" id="IPR001509">
    <property type="entry name" value="Epimerase_deHydtase"/>
</dbReference>
<dbReference type="PANTHER" id="PTHR43245">
    <property type="entry name" value="BIFUNCTIONAL POLYMYXIN RESISTANCE PROTEIN ARNA"/>
    <property type="match status" value="1"/>
</dbReference>
<protein>
    <submittedName>
        <fullName evidence="3">NAD-dependent epimerase/dehydratase family protein</fullName>
    </submittedName>
</protein>
<gene>
    <name evidence="3" type="ORF">FC770_01195</name>
</gene>
<dbReference type="RefSeq" id="WP_137064295.1">
    <property type="nucleotide sequence ID" value="NZ_CP040748.1"/>
</dbReference>
<dbReference type="SUPFAM" id="SSF51735">
    <property type="entry name" value="NAD(P)-binding Rossmann-fold domains"/>
    <property type="match status" value="1"/>
</dbReference>
<evidence type="ECO:0000259" key="2">
    <source>
        <dbReference type="Pfam" id="PF01370"/>
    </source>
</evidence>
<accession>A0A4U2YRU5</accession>
<dbReference type="PANTHER" id="PTHR43245:SF13">
    <property type="entry name" value="UDP-D-APIOSE_UDP-D-XYLOSE SYNTHASE 2"/>
    <property type="match status" value="1"/>
</dbReference>
<reference evidence="3 4" key="1">
    <citation type="submission" date="2019-04" db="EMBL/GenBank/DDBJ databases">
        <authorList>
            <person name="Dong K."/>
        </authorList>
    </citation>
    <scope>NUCLEOTIDE SEQUENCE [LARGE SCALE GENOMIC DNA]</scope>
    <source>
        <strain evidence="4">dk3543</strain>
    </source>
</reference>
<keyword evidence="4" id="KW-1185">Reference proteome</keyword>
<name>A0A4U2YRU5_9ACTN</name>
<evidence type="ECO:0000313" key="3">
    <source>
        <dbReference type="EMBL" id="TKI63830.1"/>
    </source>
</evidence>